<accession>A0ABN7XJ79</accession>
<evidence type="ECO:0000256" key="3">
    <source>
        <dbReference type="SAM" id="SignalP"/>
    </source>
</evidence>
<sequence length="101" mass="11304">SLLAALLIILYTENNVFASSPQQKTISQKGLICLAQEEEPMNKDNALVRLNNTANTESVGYVRRFVKKLLNNDQFDALVIFAYNYPVGVKCVADYINTKGF</sequence>
<keyword evidence="1" id="KW-0929">Antimicrobial</keyword>
<dbReference type="EMBL" id="CAJVQB010142706">
    <property type="protein sequence ID" value="CAG8854815.1"/>
    <property type="molecule type" value="Genomic_DNA"/>
</dbReference>
<evidence type="ECO:0000256" key="1">
    <source>
        <dbReference type="ARBA" id="ARBA00022529"/>
    </source>
</evidence>
<evidence type="ECO:0000313" key="5">
    <source>
        <dbReference type="Proteomes" id="UP000789901"/>
    </source>
</evidence>
<organism evidence="4 5">
    <name type="scientific">Gigaspora margarita</name>
    <dbReference type="NCBI Taxonomy" id="4874"/>
    <lineage>
        <taxon>Eukaryota</taxon>
        <taxon>Fungi</taxon>
        <taxon>Fungi incertae sedis</taxon>
        <taxon>Mucoromycota</taxon>
        <taxon>Glomeromycotina</taxon>
        <taxon>Glomeromycetes</taxon>
        <taxon>Diversisporales</taxon>
        <taxon>Gigasporaceae</taxon>
        <taxon>Gigaspora</taxon>
    </lineage>
</organism>
<evidence type="ECO:0000256" key="2">
    <source>
        <dbReference type="ARBA" id="ARBA00022638"/>
    </source>
</evidence>
<feature type="non-terminal residue" evidence="4">
    <location>
        <position position="101"/>
    </location>
</feature>
<protein>
    <submittedName>
        <fullName evidence="4">37747_t:CDS:1</fullName>
    </submittedName>
</protein>
<feature type="non-terminal residue" evidence="4">
    <location>
        <position position="1"/>
    </location>
</feature>
<keyword evidence="5" id="KW-1185">Reference proteome</keyword>
<name>A0ABN7XJ79_GIGMA</name>
<dbReference type="Gene3D" id="1.10.530.40">
    <property type="match status" value="1"/>
</dbReference>
<dbReference type="Proteomes" id="UP000789901">
    <property type="component" value="Unassembled WGS sequence"/>
</dbReference>
<keyword evidence="2" id="KW-0081">Bacteriolytic enzyme</keyword>
<feature type="signal peptide" evidence="3">
    <location>
        <begin position="1"/>
        <end position="18"/>
    </location>
</feature>
<proteinExistence type="predicted"/>
<reference evidence="4 5" key="1">
    <citation type="submission" date="2021-06" db="EMBL/GenBank/DDBJ databases">
        <authorList>
            <person name="Kallberg Y."/>
            <person name="Tangrot J."/>
            <person name="Rosling A."/>
        </authorList>
    </citation>
    <scope>NUCLEOTIDE SEQUENCE [LARGE SCALE GENOMIC DNA]</scope>
    <source>
        <strain evidence="4 5">120-4 pot B 10/14</strain>
    </source>
</reference>
<dbReference type="InterPro" id="IPR023347">
    <property type="entry name" value="Lysozyme_dom_sf"/>
</dbReference>
<keyword evidence="3" id="KW-0732">Signal</keyword>
<comment type="caution">
    <text evidence="4">The sequence shown here is derived from an EMBL/GenBank/DDBJ whole genome shotgun (WGS) entry which is preliminary data.</text>
</comment>
<feature type="chain" id="PRO_5046138630" evidence="3">
    <location>
        <begin position="19"/>
        <end position="101"/>
    </location>
</feature>
<gene>
    <name evidence="4" type="ORF">GMARGA_LOCUS43636</name>
</gene>
<evidence type="ECO:0000313" key="4">
    <source>
        <dbReference type="EMBL" id="CAG8854815.1"/>
    </source>
</evidence>